<keyword evidence="1" id="KW-0472">Membrane</keyword>
<evidence type="ECO:0000313" key="3">
    <source>
        <dbReference type="Proteomes" id="UP001158067"/>
    </source>
</evidence>
<gene>
    <name evidence="2" type="ORF">SAMN06265222_1542</name>
</gene>
<name>A0ABY1QTG4_9BACT</name>
<evidence type="ECO:0000256" key="1">
    <source>
        <dbReference type="SAM" id="Phobius"/>
    </source>
</evidence>
<keyword evidence="1" id="KW-0812">Transmembrane</keyword>
<accession>A0ABY1QTG4</accession>
<reference evidence="2 3" key="1">
    <citation type="submission" date="2017-05" db="EMBL/GenBank/DDBJ databases">
        <authorList>
            <person name="Varghese N."/>
            <person name="Submissions S."/>
        </authorList>
    </citation>
    <scope>NUCLEOTIDE SEQUENCE [LARGE SCALE GENOMIC DNA]</scope>
    <source>
        <strain evidence="2 3">DSM 25457</strain>
    </source>
</reference>
<keyword evidence="3" id="KW-1185">Reference proteome</keyword>
<dbReference type="EMBL" id="FXUG01000054">
    <property type="protein sequence ID" value="SMP80462.1"/>
    <property type="molecule type" value="Genomic_DNA"/>
</dbReference>
<sequence length="165" mass="17901">MTQTASNVQARRRWSDLLSFAILVPAVVAILMGHLLLGAFLWLTAAFCSLWIRPRVDPSLLWGAAFGVPMLFAGALATVIAIPIVYLLAPVLLPLAWLRERWNVRRCVRSACPNCGRAYGTANVESAIDTAYTLAFDATGNPMDASVACIVLTCESCGMETELAW</sequence>
<evidence type="ECO:0000313" key="2">
    <source>
        <dbReference type="EMBL" id="SMP80462.1"/>
    </source>
</evidence>
<feature type="transmembrane region" description="Helical" evidence="1">
    <location>
        <begin position="72"/>
        <end position="98"/>
    </location>
</feature>
<feature type="transmembrane region" description="Helical" evidence="1">
    <location>
        <begin position="20"/>
        <end position="52"/>
    </location>
</feature>
<proteinExistence type="predicted"/>
<dbReference type="Proteomes" id="UP001158067">
    <property type="component" value="Unassembled WGS sequence"/>
</dbReference>
<keyword evidence="1" id="KW-1133">Transmembrane helix</keyword>
<comment type="caution">
    <text evidence="2">The sequence shown here is derived from an EMBL/GenBank/DDBJ whole genome shotgun (WGS) entry which is preliminary data.</text>
</comment>
<protein>
    <submittedName>
        <fullName evidence="2">Uncharacterized protein</fullName>
    </submittedName>
</protein>
<organism evidence="2 3">
    <name type="scientific">Neorhodopirellula lusitana</name>
    <dbReference type="NCBI Taxonomy" id="445327"/>
    <lineage>
        <taxon>Bacteria</taxon>
        <taxon>Pseudomonadati</taxon>
        <taxon>Planctomycetota</taxon>
        <taxon>Planctomycetia</taxon>
        <taxon>Pirellulales</taxon>
        <taxon>Pirellulaceae</taxon>
        <taxon>Neorhodopirellula</taxon>
    </lineage>
</organism>